<feature type="transmembrane region" description="Helical" evidence="1">
    <location>
        <begin position="48"/>
        <end position="65"/>
    </location>
</feature>
<name>A0ABD6ACM3_9EURY</name>
<evidence type="ECO:0000313" key="2">
    <source>
        <dbReference type="EMBL" id="MFC7318007.1"/>
    </source>
</evidence>
<keyword evidence="1" id="KW-0812">Transmembrane</keyword>
<dbReference type="Proteomes" id="UP001596547">
    <property type="component" value="Unassembled WGS sequence"/>
</dbReference>
<keyword evidence="3" id="KW-1185">Reference proteome</keyword>
<feature type="transmembrane region" description="Helical" evidence="1">
    <location>
        <begin position="72"/>
        <end position="93"/>
    </location>
</feature>
<dbReference type="InterPro" id="IPR055970">
    <property type="entry name" value="DUF7548"/>
</dbReference>
<reference evidence="2 3" key="1">
    <citation type="journal article" date="2019" name="Int. J. Syst. Evol. Microbiol.">
        <title>The Global Catalogue of Microorganisms (GCM) 10K type strain sequencing project: providing services to taxonomists for standard genome sequencing and annotation.</title>
        <authorList>
            <consortium name="The Broad Institute Genomics Platform"/>
            <consortium name="The Broad Institute Genome Sequencing Center for Infectious Disease"/>
            <person name="Wu L."/>
            <person name="Ma J."/>
        </authorList>
    </citation>
    <scope>NUCLEOTIDE SEQUENCE [LARGE SCALE GENOMIC DNA]</scope>
    <source>
        <strain evidence="2 3">PSR21</strain>
    </source>
</reference>
<evidence type="ECO:0000256" key="1">
    <source>
        <dbReference type="SAM" id="Phobius"/>
    </source>
</evidence>
<dbReference type="Pfam" id="PF24416">
    <property type="entry name" value="DUF7548"/>
    <property type="match status" value="1"/>
</dbReference>
<dbReference type="GeneID" id="79315309"/>
<proteinExistence type="predicted"/>
<keyword evidence="1" id="KW-1133">Transmembrane helix</keyword>
<sequence>MDDTRLAPAVGTAACLAVVAVLALPYLIVDSATAVGTYYARGVIDPQFAGLFALVCVIVFAAGRAGRSDPALAAGAALVFGLFVLLLCLLWALTVPTELVFSLTRETTIEYHRHLLVAVAALVPASALWYARALGLV</sequence>
<gene>
    <name evidence="2" type="ORF">ACFQPE_14570</name>
</gene>
<accession>A0ABD6ACM3</accession>
<evidence type="ECO:0008006" key="4">
    <source>
        <dbReference type="Google" id="ProtNLM"/>
    </source>
</evidence>
<dbReference type="AlphaFoldDB" id="A0ABD6ACM3"/>
<comment type="caution">
    <text evidence="2">The sequence shown here is derived from an EMBL/GenBank/DDBJ whole genome shotgun (WGS) entry which is preliminary data.</text>
</comment>
<protein>
    <recommendedName>
        <fullName evidence="4">DUF4149 domain-containing protein</fullName>
    </recommendedName>
</protein>
<feature type="transmembrane region" description="Helical" evidence="1">
    <location>
        <begin position="113"/>
        <end position="131"/>
    </location>
</feature>
<feature type="transmembrane region" description="Helical" evidence="1">
    <location>
        <begin position="7"/>
        <end position="28"/>
    </location>
</feature>
<organism evidence="2 3">
    <name type="scientific">Halomarina halobia</name>
    <dbReference type="NCBI Taxonomy" id="3033386"/>
    <lineage>
        <taxon>Archaea</taxon>
        <taxon>Methanobacteriati</taxon>
        <taxon>Methanobacteriota</taxon>
        <taxon>Stenosarchaea group</taxon>
        <taxon>Halobacteria</taxon>
        <taxon>Halobacteriales</taxon>
        <taxon>Natronomonadaceae</taxon>
        <taxon>Halomarina</taxon>
    </lineage>
</organism>
<dbReference type="EMBL" id="JBHTBF010000002">
    <property type="protein sequence ID" value="MFC7318007.1"/>
    <property type="molecule type" value="Genomic_DNA"/>
</dbReference>
<dbReference type="RefSeq" id="WP_276305714.1">
    <property type="nucleotide sequence ID" value="NZ_CP119992.1"/>
</dbReference>
<evidence type="ECO:0000313" key="3">
    <source>
        <dbReference type="Proteomes" id="UP001596547"/>
    </source>
</evidence>
<keyword evidence="1" id="KW-0472">Membrane</keyword>